<feature type="region of interest" description="Disordered" evidence="1">
    <location>
        <begin position="23"/>
        <end position="45"/>
    </location>
</feature>
<gene>
    <name evidence="2" type="ORF">CHS0354_002095</name>
</gene>
<comment type="caution">
    <text evidence="2">The sequence shown here is derived from an EMBL/GenBank/DDBJ whole genome shotgun (WGS) entry which is preliminary data.</text>
</comment>
<keyword evidence="3" id="KW-1185">Reference proteome</keyword>
<reference evidence="2" key="3">
    <citation type="submission" date="2023-05" db="EMBL/GenBank/DDBJ databases">
        <authorList>
            <person name="Smith C.H."/>
        </authorList>
    </citation>
    <scope>NUCLEOTIDE SEQUENCE</scope>
    <source>
        <strain evidence="2">CHS0354</strain>
        <tissue evidence="2">Mantle</tissue>
    </source>
</reference>
<organism evidence="2 3">
    <name type="scientific">Potamilus streckersoni</name>
    <dbReference type="NCBI Taxonomy" id="2493646"/>
    <lineage>
        <taxon>Eukaryota</taxon>
        <taxon>Metazoa</taxon>
        <taxon>Spiralia</taxon>
        <taxon>Lophotrochozoa</taxon>
        <taxon>Mollusca</taxon>
        <taxon>Bivalvia</taxon>
        <taxon>Autobranchia</taxon>
        <taxon>Heteroconchia</taxon>
        <taxon>Palaeoheterodonta</taxon>
        <taxon>Unionida</taxon>
        <taxon>Unionoidea</taxon>
        <taxon>Unionidae</taxon>
        <taxon>Ambleminae</taxon>
        <taxon>Lampsilini</taxon>
        <taxon>Potamilus</taxon>
    </lineage>
</organism>
<proteinExistence type="predicted"/>
<protein>
    <submittedName>
        <fullName evidence="2">Uncharacterized protein</fullName>
    </submittedName>
</protein>
<evidence type="ECO:0000313" key="2">
    <source>
        <dbReference type="EMBL" id="KAK3604287.1"/>
    </source>
</evidence>
<dbReference type="EMBL" id="JAEAOA010000186">
    <property type="protein sequence ID" value="KAK3604287.1"/>
    <property type="molecule type" value="Genomic_DNA"/>
</dbReference>
<sequence length="113" mass="12555">MRLKLHAGAKTLKHLQEKSWKGVLSLKHESQKTPPPPHKSGVVSNQNPLYPFVPAFAVIRNQPREKGLRKFNSALKFMLSARAQNPDRVPETKMPFGEAVPDWADGGYAIKGG</sequence>
<evidence type="ECO:0000313" key="3">
    <source>
        <dbReference type="Proteomes" id="UP001195483"/>
    </source>
</evidence>
<reference evidence="2" key="2">
    <citation type="journal article" date="2021" name="Genome Biol. Evol.">
        <title>Developing a high-quality reference genome for a parasitic bivalve with doubly uniparental inheritance (Bivalvia: Unionida).</title>
        <authorList>
            <person name="Smith C.H."/>
        </authorList>
    </citation>
    <scope>NUCLEOTIDE SEQUENCE</scope>
    <source>
        <strain evidence="2">CHS0354</strain>
        <tissue evidence="2">Mantle</tissue>
    </source>
</reference>
<name>A0AAE0T5M9_9BIVA</name>
<reference evidence="2" key="1">
    <citation type="journal article" date="2021" name="Genome Biol. Evol.">
        <title>A High-Quality Reference Genome for a Parasitic Bivalve with Doubly Uniparental Inheritance (Bivalvia: Unionida).</title>
        <authorList>
            <person name="Smith C.H."/>
        </authorList>
    </citation>
    <scope>NUCLEOTIDE SEQUENCE</scope>
    <source>
        <strain evidence="2">CHS0354</strain>
    </source>
</reference>
<evidence type="ECO:0000256" key="1">
    <source>
        <dbReference type="SAM" id="MobiDB-lite"/>
    </source>
</evidence>
<dbReference type="Proteomes" id="UP001195483">
    <property type="component" value="Unassembled WGS sequence"/>
</dbReference>
<dbReference type="AlphaFoldDB" id="A0AAE0T5M9"/>
<accession>A0AAE0T5M9</accession>